<evidence type="ECO:0000259" key="5">
    <source>
        <dbReference type="PROSITE" id="PS50931"/>
    </source>
</evidence>
<comment type="similarity">
    <text evidence="1">Belongs to the LysR transcriptional regulatory family.</text>
</comment>
<dbReference type="GO" id="GO:0003700">
    <property type="term" value="F:DNA-binding transcription factor activity"/>
    <property type="evidence" value="ECO:0007669"/>
    <property type="project" value="InterPro"/>
</dbReference>
<keyword evidence="7" id="KW-1185">Reference proteome</keyword>
<dbReference type="SUPFAM" id="SSF53850">
    <property type="entry name" value="Periplasmic binding protein-like II"/>
    <property type="match status" value="1"/>
</dbReference>
<proteinExistence type="inferred from homology"/>
<evidence type="ECO:0000313" key="6">
    <source>
        <dbReference type="EMBL" id="KQK26187.1"/>
    </source>
</evidence>
<comment type="caution">
    <text evidence="6">The sequence shown here is derived from an EMBL/GenBank/DDBJ whole genome shotgun (WGS) entry which is preliminary data.</text>
</comment>
<dbReference type="SUPFAM" id="SSF46785">
    <property type="entry name" value="Winged helix' DNA-binding domain"/>
    <property type="match status" value="1"/>
</dbReference>
<dbReference type="PANTHER" id="PTHR30126">
    <property type="entry name" value="HTH-TYPE TRANSCRIPTIONAL REGULATOR"/>
    <property type="match status" value="1"/>
</dbReference>
<dbReference type="PRINTS" id="PR00039">
    <property type="entry name" value="HTHLYSR"/>
</dbReference>
<reference evidence="6 7" key="1">
    <citation type="submission" date="2015-10" db="EMBL/GenBank/DDBJ databases">
        <title>Chryseobacterium aquaticum genome.</title>
        <authorList>
            <person name="Newman J.D."/>
            <person name="Ferguson M.B."/>
            <person name="Miller J.R."/>
        </authorList>
    </citation>
    <scope>NUCLEOTIDE SEQUENCE [LARGE SCALE GENOMIC DNA]</scope>
    <source>
        <strain evidence="6 7">KCTC 12483</strain>
    </source>
</reference>
<dbReference type="RefSeq" id="WP_056015229.1">
    <property type="nucleotide sequence ID" value="NZ_LLYZ01000005.1"/>
</dbReference>
<dbReference type="CDD" id="cd08420">
    <property type="entry name" value="PBP2_CysL_like"/>
    <property type="match status" value="1"/>
</dbReference>
<dbReference type="PANTHER" id="PTHR30126:SF39">
    <property type="entry name" value="HTH-TYPE TRANSCRIPTIONAL REGULATOR CYSL"/>
    <property type="match status" value="1"/>
</dbReference>
<dbReference type="AlphaFoldDB" id="A0A0Q3K972"/>
<sequence>MFDFRLKVFLTVAKRLNFTKASEELYITQPAVTKHIKEIENYFKVKLFDRNGTKIKLTPAGETLLQYAEQVFAIYQNMEFELNAFTQNKAGAIRIGASTTVAQYLLPLILAAFHHKFGSVKVQLVTGNTEQIEQALQNKNIDLGIIEGRSRNTIFKYTPFVKDELVLVGKSGHPLSKKLSVKIEDIIKYSFLLREPGSGTLEVIAHALKQAGIKISDLNLEMQLDSSESIKMYLLNSEALAFLSIYSIFKELKNNECTVVDVKGLTVEREFNFIRTQGEGESLSDLFIKFALSYNFK</sequence>
<dbReference type="FunFam" id="1.10.10.10:FF:000001">
    <property type="entry name" value="LysR family transcriptional regulator"/>
    <property type="match status" value="1"/>
</dbReference>
<keyword evidence="4" id="KW-0804">Transcription</keyword>
<dbReference type="GO" id="GO:0000976">
    <property type="term" value="F:transcription cis-regulatory region binding"/>
    <property type="evidence" value="ECO:0007669"/>
    <property type="project" value="TreeGrafter"/>
</dbReference>
<evidence type="ECO:0000256" key="1">
    <source>
        <dbReference type="ARBA" id="ARBA00009437"/>
    </source>
</evidence>
<name>A0A0Q3K972_9FLAO</name>
<keyword evidence="2" id="KW-0805">Transcription regulation</keyword>
<dbReference type="PROSITE" id="PS50931">
    <property type="entry name" value="HTH_LYSR"/>
    <property type="match status" value="1"/>
</dbReference>
<dbReference type="InterPro" id="IPR005119">
    <property type="entry name" value="LysR_subst-bd"/>
</dbReference>
<protein>
    <submittedName>
        <fullName evidence="6">Transcriptional regulator</fullName>
    </submittedName>
</protein>
<organism evidence="6 7">
    <name type="scientific">Chryseobacterium aquaticum</name>
    <dbReference type="NCBI Taxonomy" id="452084"/>
    <lineage>
        <taxon>Bacteria</taxon>
        <taxon>Pseudomonadati</taxon>
        <taxon>Bacteroidota</taxon>
        <taxon>Flavobacteriia</taxon>
        <taxon>Flavobacteriales</taxon>
        <taxon>Weeksellaceae</taxon>
        <taxon>Chryseobacterium group</taxon>
        <taxon>Chryseobacterium</taxon>
    </lineage>
</organism>
<dbReference type="InterPro" id="IPR036388">
    <property type="entry name" value="WH-like_DNA-bd_sf"/>
</dbReference>
<dbReference type="InterPro" id="IPR036390">
    <property type="entry name" value="WH_DNA-bd_sf"/>
</dbReference>
<dbReference type="Gene3D" id="3.40.190.290">
    <property type="match status" value="1"/>
</dbReference>
<dbReference type="STRING" id="452084.AR438_11470"/>
<accession>A0A0Q3K972</accession>
<evidence type="ECO:0000313" key="7">
    <source>
        <dbReference type="Proteomes" id="UP000051682"/>
    </source>
</evidence>
<dbReference type="Proteomes" id="UP000051682">
    <property type="component" value="Unassembled WGS sequence"/>
</dbReference>
<evidence type="ECO:0000256" key="4">
    <source>
        <dbReference type="ARBA" id="ARBA00023163"/>
    </source>
</evidence>
<dbReference type="OrthoDB" id="9785745at2"/>
<dbReference type="Gene3D" id="1.10.10.10">
    <property type="entry name" value="Winged helix-like DNA-binding domain superfamily/Winged helix DNA-binding domain"/>
    <property type="match status" value="1"/>
</dbReference>
<dbReference type="Pfam" id="PF03466">
    <property type="entry name" value="LysR_substrate"/>
    <property type="match status" value="1"/>
</dbReference>
<evidence type="ECO:0000256" key="3">
    <source>
        <dbReference type="ARBA" id="ARBA00023125"/>
    </source>
</evidence>
<evidence type="ECO:0000256" key="2">
    <source>
        <dbReference type="ARBA" id="ARBA00023015"/>
    </source>
</evidence>
<gene>
    <name evidence="6" type="ORF">AR438_11470</name>
</gene>
<dbReference type="Pfam" id="PF00126">
    <property type="entry name" value="HTH_1"/>
    <property type="match status" value="1"/>
</dbReference>
<keyword evidence="3" id="KW-0238">DNA-binding</keyword>
<dbReference type="InterPro" id="IPR000847">
    <property type="entry name" value="LysR_HTH_N"/>
</dbReference>
<dbReference type="EMBL" id="LLYZ01000005">
    <property type="protein sequence ID" value="KQK26187.1"/>
    <property type="molecule type" value="Genomic_DNA"/>
</dbReference>
<feature type="domain" description="HTH lysR-type" evidence="5">
    <location>
        <begin position="6"/>
        <end position="58"/>
    </location>
</feature>